<evidence type="ECO:0000313" key="2">
    <source>
        <dbReference type="EMBL" id="GGK03174.1"/>
    </source>
</evidence>
<proteinExistence type="predicted"/>
<dbReference type="Proteomes" id="UP000599009">
    <property type="component" value="Unassembled WGS sequence"/>
</dbReference>
<comment type="caution">
    <text evidence="2">The sequence shown here is derived from an EMBL/GenBank/DDBJ whole genome shotgun (WGS) entry which is preliminary data.</text>
</comment>
<dbReference type="InterPro" id="IPR053521">
    <property type="entry name" value="McjB-like"/>
</dbReference>
<reference evidence="3" key="1">
    <citation type="journal article" date="2019" name="Int. J. Syst. Evol. Microbiol.">
        <title>The Global Catalogue of Microorganisms (GCM) 10K type strain sequencing project: providing services to taxonomists for standard genome sequencing and annotation.</title>
        <authorList>
            <consortium name="The Broad Institute Genomics Platform"/>
            <consortium name="The Broad Institute Genome Sequencing Center for Infectious Disease"/>
            <person name="Wu L."/>
            <person name="Ma J."/>
        </authorList>
    </citation>
    <scope>NUCLEOTIDE SEQUENCE [LARGE SCALE GENOMIC DNA]</scope>
    <source>
        <strain evidence="3">CGMCC 1.8985</strain>
    </source>
</reference>
<dbReference type="Pfam" id="PF13471">
    <property type="entry name" value="Transglut_core3"/>
    <property type="match status" value="1"/>
</dbReference>
<dbReference type="NCBIfam" id="NF033537">
    <property type="entry name" value="lasso_biosyn_B2"/>
    <property type="match status" value="1"/>
</dbReference>
<dbReference type="RefSeq" id="WP_132985024.1">
    <property type="nucleotide sequence ID" value="NZ_BMME01000001.1"/>
</dbReference>
<gene>
    <name evidence="2" type="ORF">GCM10011394_10300</name>
</gene>
<accession>A0ABQ2EA75</accession>
<organism evidence="2 3">
    <name type="scientific">Luteimonas terricola</name>
    <dbReference type="NCBI Taxonomy" id="645597"/>
    <lineage>
        <taxon>Bacteria</taxon>
        <taxon>Pseudomonadati</taxon>
        <taxon>Pseudomonadota</taxon>
        <taxon>Gammaproteobacteria</taxon>
        <taxon>Lysobacterales</taxon>
        <taxon>Lysobacteraceae</taxon>
        <taxon>Luteimonas</taxon>
    </lineage>
</organism>
<feature type="domain" description="Microcin J25-processing protein McjB C-terminal" evidence="1">
    <location>
        <begin position="110"/>
        <end position="219"/>
    </location>
</feature>
<evidence type="ECO:0000259" key="1">
    <source>
        <dbReference type="Pfam" id="PF13471"/>
    </source>
</evidence>
<protein>
    <recommendedName>
        <fullName evidence="1">Microcin J25-processing protein McjB C-terminal domain-containing protein</fullName>
    </recommendedName>
</protein>
<dbReference type="InterPro" id="IPR032708">
    <property type="entry name" value="McjB_C"/>
</dbReference>
<dbReference type="EMBL" id="BMME01000001">
    <property type="protein sequence ID" value="GGK03174.1"/>
    <property type="molecule type" value="Genomic_DNA"/>
</dbReference>
<sequence length="222" mass="24527">MTRYVLRDDLSCCQVADQLVFLDIGNDQYFRLPNLMERALVAHLNGDSNGDISKLIERGILVAQEGVPIEAQPSIEPVAGSAMEAPHPERKPSSREILEVLVIVMTTRLELKLSALRKILGSLTATSYIQAAQADLPELLERRISDAAATFRQARLYVPVEMTCLLDAIAMARFLRRRKLHANIVFGVALDPFSAHCWVQAGDLVLNDTVGNVCAHTPIRVV</sequence>
<name>A0ABQ2EA75_9GAMM</name>
<evidence type="ECO:0000313" key="3">
    <source>
        <dbReference type="Proteomes" id="UP000599009"/>
    </source>
</evidence>
<keyword evidence="3" id="KW-1185">Reference proteome</keyword>